<protein>
    <recommendedName>
        <fullName evidence="4">Cyclic nucleotide-binding protein</fullName>
    </recommendedName>
</protein>
<evidence type="ECO:0000313" key="2">
    <source>
        <dbReference type="EMBL" id="KGO89906.1"/>
    </source>
</evidence>
<evidence type="ECO:0008006" key="4">
    <source>
        <dbReference type="Google" id="ProtNLM"/>
    </source>
</evidence>
<keyword evidence="1" id="KW-1133">Transmembrane helix</keyword>
<dbReference type="EMBL" id="JRLW01000004">
    <property type="protein sequence ID" value="KGO89906.1"/>
    <property type="molecule type" value="Genomic_DNA"/>
</dbReference>
<dbReference type="Proteomes" id="UP000030121">
    <property type="component" value="Unassembled WGS sequence"/>
</dbReference>
<dbReference type="AlphaFoldDB" id="A0A0A2ME60"/>
<evidence type="ECO:0000256" key="1">
    <source>
        <dbReference type="SAM" id="Phobius"/>
    </source>
</evidence>
<dbReference type="OrthoDB" id="9795736at2"/>
<name>A0A0A2ME60_9FLAO</name>
<keyword evidence="1" id="KW-0812">Transmembrane</keyword>
<dbReference type="Pfam" id="PF06210">
    <property type="entry name" value="DUF1003"/>
    <property type="match status" value="1"/>
</dbReference>
<keyword evidence="3" id="KW-1185">Reference proteome</keyword>
<feature type="transmembrane region" description="Helical" evidence="1">
    <location>
        <begin position="114"/>
        <end position="136"/>
    </location>
</feature>
<sequence>MKTFVSDISGQEFPMADCVYAKMIRKAIFDCIKGEYPDFNLDSVLSISELNYFREKYISTFLLKETRELNELEKTVIKSLKDKQSVLTQLEDETADYTFGQKIADKVAEFGGSWTFIISFVIFLALWILVNVFVLLNKGFDPYPFILLNLILSCIAALQAPVIMMSQNRQEEKDRKRSKNDYMVNLKSELEIRMLHEKIDHLIMHQEQSLIELQKVQIDMMNDIISKIEKKG</sequence>
<feature type="transmembrane region" description="Helical" evidence="1">
    <location>
        <begin position="142"/>
        <end position="166"/>
    </location>
</feature>
<evidence type="ECO:0000313" key="3">
    <source>
        <dbReference type="Proteomes" id="UP000030121"/>
    </source>
</evidence>
<dbReference type="PANTHER" id="PTHR41386">
    <property type="entry name" value="INTEGRAL MEMBRANE PROTEIN-RELATED"/>
    <property type="match status" value="1"/>
</dbReference>
<organism evidence="2 3">
    <name type="scientific">Flavobacterium suncheonense GH29-5 = DSM 17707</name>
    <dbReference type="NCBI Taxonomy" id="1121899"/>
    <lineage>
        <taxon>Bacteria</taxon>
        <taxon>Pseudomonadati</taxon>
        <taxon>Bacteroidota</taxon>
        <taxon>Flavobacteriia</taxon>
        <taxon>Flavobacteriales</taxon>
        <taxon>Flavobacteriaceae</taxon>
        <taxon>Flavobacterium</taxon>
    </lineage>
</organism>
<comment type="caution">
    <text evidence="2">The sequence shown here is derived from an EMBL/GenBank/DDBJ whole genome shotgun (WGS) entry which is preliminary data.</text>
</comment>
<dbReference type="eggNOG" id="COG4420">
    <property type="taxonomic scope" value="Bacteria"/>
</dbReference>
<accession>A0A0A2ME60</accession>
<reference evidence="2 3" key="1">
    <citation type="submission" date="2013-09" db="EMBL/GenBank/DDBJ databases">
        <authorList>
            <person name="Zeng Z."/>
            <person name="Chen C."/>
        </authorList>
    </citation>
    <scope>NUCLEOTIDE SEQUENCE [LARGE SCALE GENOMIC DNA]</scope>
    <source>
        <strain evidence="2 3">GH29-5</strain>
    </source>
</reference>
<dbReference type="RefSeq" id="WP_026981667.1">
    <property type="nucleotide sequence ID" value="NZ_JRLW01000004.1"/>
</dbReference>
<dbReference type="InterPro" id="IPR010406">
    <property type="entry name" value="DUF1003"/>
</dbReference>
<dbReference type="STRING" id="1121899.GCA_000430025_01446"/>
<dbReference type="PANTHER" id="PTHR41386:SF1">
    <property type="entry name" value="MEMBRANE PROTEIN"/>
    <property type="match status" value="1"/>
</dbReference>
<proteinExistence type="predicted"/>
<gene>
    <name evidence="2" type="ORF">Q764_04660</name>
</gene>
<keyword evidence="1" id="KW-0472">Membrane</keyword>